<keyword evidence="2" id="KW-1185">Reference proteome</keyword>
<dbReference type="RefSeq" id="WP_110463388.1">
    <property type="nucleotide sequence ID" value="NZ_QKMR01000027.1"/>
</dbReference>
<evidence type="ECO:0000313" key="1">
    <source>
        <dbReference type="EMBL" id="PYG84972.1"/>
    </source>
</evidence>
<dbReference type="OrthoDB" id="9815222at2"/>
<dbReference type="AlphaFoldDB" id="A0A318XGA5"/>
<protein>
    <submittedName>
        <fullName evidence="1">Uncharacterized protein</fullName>
    </submittedName>
</protein>
<dbReference type="Proteomes" id="UP000248132">
    <property type="component" value="Unassembled WGS sequence"/>
</dbReference>
<dbReference type="EMBL" id="QKMR01000027">
    <property type="protein sequence ID" value="PYG84972.1"/>
    <property type="molecule type" value="Genomic_DNA"/>
</dbReference>
<accession>A0A318XGA5</accession>
<sequence>MEISEVTINIDLEHIDLSYDFSAFMANMYIESDEFEYPHSQYIALPAMILRWFLRELRLIVGKNNKIKERSIYFYPDVNNYIVIEYMGEGMLCLKLVKRKLEKNFNIINTIISKEAVNEKNVIYCLFNDLFLEIYKKAEELLNKLERFEEQGGDLLVLKEELKYSEKIINKIQKGKKQ</sequence>
<evidence type="ECO:0000313" key="2">
    <source>
        <dbReference type="Proteomes" id="UP000248132"/>
    </source>
</evidence>
<proteinExistence type="predicted"/>
<comment type="caution">
    <text evidence="1">The sequence shown here is derived from an EMBL/GenBank/DDBJ whole genome shotgun (WGS) entry which is preliminary data.</text>
</comment>
<reference evidence="1 2" key="1">
    <citation type="submission" date="2018-06" db="EMBL/GenBank/DDBJ databases">
        <title>Genomic Encyclopedia of Type Strains, Phase I: the one thousand microbial genomes (KMG-I) project.</title>
        <authorList>
            <person name="Kyrpides N."/>
        </authorList>
    </citation>
    <scope>NUCLEOTIDE SEQUENCE [LARGE SCALE GENOMIC DNA]</scope>
    <source>
        <strain evidence="1 2">DSM 19573</strain>
    </source>
</reference>
<name>A0A318XGA5_9FIRM</name>
<gene>
    <name evidence="1" type="ORF">LY28_03430</name>
</gene>
<organism evidence="1 2">
    <name type="scientific">Ruminiclostridium sufflavum DSM 19573</name>
    <dbReference type="NCBI Taxonomy" id="1121337"/>
    <lineage>
        <taxon>Bacteria</taxon>
        <taxon>Bacillati</taxon>
        <taxon>Bacillota</taxon>
        <taxon>Clostridia</taxon>
        <taxon>Eubacteriales</taxon>
        <taxon>Oscillospiraceae</taxon>
        <taxon>Ruminiclostridium</taxon>
    </lineage>
</organism>